<name>A0ABU7RM45_9ACTN</name>
<evidence type="ECO:0000256" key="3">
    <source>
        <dbReference type="ARBA" id="ARBA00022989"/>
    </source>
</evidence>
<dbReference type="RefSeq" id="WP_331212619.1">
    <property type="nucleotide sequence ID" value="NZ_JAZGQK010000002.1"/>
</dbReference>
<dbReference type="Proteomes" id="UP001332243">
    <property type="component" value="Unassembled WGS sequence"/>
</dbReference>
<feature type="domain" description="DUF202" evidence="6">
    <location>
        <begin position="15"/>
        <end position="70"/>
    </location>
</feature>
<dbReference type="EMBL" id="JAZGQK010000002">
    <property type="protein sequence ID" value="MEE6257509.1"/>
    <property type="molecule type" value="Genomic_DNA"/>
</dbReference>
<accession>A0ABU7RM45</accession>
<comment type="subcellular location">
    <subcellularLocation>
        <location evidence="1">Endomembrane system</location>
        <topology evidence="1">Multi-pass membrane protein</topology>
    </subcellularLocation>
</comment>
<keyword evidence="3 5" id="KW-1133">Transmembrane helix</keyword>
<keyword evidence="8" id="KW-1185">Reference proteome</keyword>
<feature type="transmembrane region" description="Helical" evidence="5">
    <location>
        <begin position="29"/>
        <end position="45"/>
    </location>
</feature>
<sequence>MTGGAGARDSPQRDAGLARERTRLAWRRTALAVTVVAVLAARLALTRGTVGAVIVALAALGWLAVLVGTVPRHGGRTPGAGRTLPLTALVAAGFAVLGVLLVLTPVR</sequence>
<gene>
    <name evidence="7" type="ORF">V1633_03270</name>
</gene>
<feature type="transmembrane region" description="Helical" evidence="5">
    <location>
        <begin position="83"/>
        <end position="103"/>
    </location>
</feature>
<protein>
    <submittedName>
        <fullName evidence="7">DUF202 domain-containing protein</fullName>
    </submittedName>
</protein>
<keyword evidence="2 5" id="KW-0812">Transmembrane</keyword>
<evidence type="ECO:0000259" key="6">
    <source>
        <dbReference type="Pfam" id="PF02656"/>
    </source>
</evidence>
<evidence type="ECO:0000256" key="5">
    <source>
        <dbReference type="SAM" id="Phobius"/>
    </source>
</evidence>
<evidence type="ECO:0000313" key="8">
    <source>
        <dbReference type="Proteomes" id="UP001332243"/>
    </source>
</evidence>
<evidence type="ECO:0000256" key="2">
    <source>
        <dbReference type="ARBA" id="ARBA00022692"/>
    </source>
</evidence>
<dbReference type="Pfam" id="PF02656">
    <property type="entry name" value="DUF202"/>
    <property type="match status" value="1"/>
</dbReference>
<reference evidence="7 8" key="1">
    <citation type="submission" date="2024-01" db="EMBL/GenBank/DDBJ databases">
        <title>Genome insights into Plantactinospora sonchi sp. nov.</title>
        <authorList>
            <person name="Wang L."/>
        </authorList>
    </citation>
    <scope>NUCLEOTIDE SEQUENCE [LARGE SCALE GENOMIC DNA]</scope>
    <source>
        <strain evidence="7 8">NEAU-QY2</strain>
    </source>
</reference>
<organism evidence="7 8">
    <name type="scientific">Plantactinospora sonchi</name>
    <dbReference type="NCBI Taxonomy" id="1544735"/>
    <lineage>
        <taxon>Bacteria</taxon>
        <taxon>Bacillati</taxon>
        <taxon>Actinomycetota</taxon>
        <taxon>Actinomycetes</taxon>
        <taxon>Micromonosporales</taxon>
        <taxon>Micromonosporaceae</taxon>
        <taxon>Plantactinospora</taxon>
    </lineage>
</organism>
<comment type="caution">
    <text evidence="7">The sequence shown here is derived from an EMBL/GenBank/DDBJ whole genome shotgun (WGS) entry which is preliminary data.</text>
</comment>
<proteinExistence type="predicted"/>
<evidence type="ECO:0000256" key="4">
    <source>
        <dbReference type="ARBA" id="ARBA00023136"/>
    </source>
</evidence>
<keyword evidence="4 5" id="KW-0472">Membrane</keyword>
<evidence type="ECO:0000256" key="1">
    <source>
        <dbReference type="ARBA" id="ARBA00004127"/>
    </source>
</evidence>
<feature type="transmembrane region" description="Helical" evidence="5">
    <location>
        <begin position="51"/>
        <end position="71"/>
    </location>
</feature>
<evidence type="ECO:0000313" key="7">
    <source>
        <dbReference type="EMBL" id="MEE6257509.1"/>
    </source>
</evidence>
<dbReference type="InterPro" id="IPR003807">
    <property type="entry name" value="DUF202"/>
</dbReference>